<dbReference type="Proteomes" id="UP001603857">
    <property type="component" value="Unassembled WGS sequence"/>
</dbReference>
<protein>
    <recommendedName>
        <fullName evidence="7">Interferon-related developmental regulator 1</fullName>
    </recommendedName>
</protein>
<evidence type="ECO:0000313" key="5">
    <source>
        <dbReference type="EMBL" id="KAL2318453.1"/>
    </source>
</evidence>
<dbReference type="EMBL" id="JBGMDY010000011">
    <property type="protein sequence ID" value="KAL2318453.1"/>
    <property type="molecule type" value="Genomic_DNA"/>
</dbReference>
<keyword evidence="6" id="KW-1185">Reference proteome</keyword>
<accession>A0ABD1L510</accession>
<evidence type="ECO:0008006" key="7">
    <source>
        <dbReference type="Google" id="ProtNLM"/>
    </source>
</evidence>
<dbReference type="InterPro" id="IPR039777">
    <property type="entry name" value="IFRD"/>
</dbReference>
<reference evidence="5 6" key="1">
    <citation type="submission" date="2024-08" db="EMBL/GenBank/DDBJ databases">
        <title>Insights into the chromosomal genome structure of Flemingia macrophylla.</title>
        <authorList>
            <person name="Ding Y."/>
            <person name="Zhao Y."/>
            <person name="Bi W."/>
            <person name="Wu M."/>
            <person name="Zhao G."/>
            <person name="Gong Y."/>
            <person name="Li W."/>
            <person name="Zhang P."/>
        </authorList>
    </citation>
    <scope>NUCLEOTIDE SEQUENCE [LARGE SCALE GENOMIC DNA]</scope>
    <source>
        <strain evidence="5">DYQJB</strain>
        <tissue evidence="5">Leaf</tissue>
    </source>
</reference>
<organism evidence="5 6">
    <name type="scientific">Flemingia macrophylla</name>
    <dbReference type="NCBI Taxonomy" id="520843"/>
    <lineage>
        <taxon>Eukaryota</taxon>
        <taxon>Viridiplantae</taxon>
        <taxon>Streptophyta</taxon>
        <taxon>Embryophyta</taxon>
        <taxon>Tracheophyta</taxon>
        <taxon>Spermatophyta</taxon>
        <taxon>Magnoliopsida</taxon>
        <taxon>eudicotyledons</taxon>
        <taxon>Gunneridae</taxon>
        <taxon>Pentapetalae</taxon>
        <taxon>rosids</taxon>
        <taxon>fabids</taxon>
        <taxon>Fabales</taxon>
        <taxon>Fabaceae</taxon>
        <taxon>Papilionoideae</taxon>
        <taxon>50 kb inversion clade</taxon>
        <taxon>NPAAA clade</taxon>
        <taxon>indigoferoid/millettioid clade</taxon>
        <taxon>Phaseoleae</taxon>
        <taxon>Flemingia</taxon>
    </lineage>
</organism>
<dbReference type="InterPro" id="IPR016024">
    <property type="entry name" value="ARM-type_fold"/>
</dbReference>
<dbReference type="Pfam" id="PF04836">
    <property type="entry name" value="IFRD_C"/>
    <property type="match status" value="1"/>
</dbReference>
<dbReference type="SUPFAM" id="SSF48371">
    <property type="entry name" value="ARM repeat"/>
    <property type="match status" value="1"/>
</dbReference>
<dbReference type="InterPro" id="IPR006921">
    <property type="entry name" value="Interferon-rel_develop_reg_C"/>
</dbReference>
<feature type="region of interest" description="Disordered" evidence="2">
    <location>
        <begin position="1"/>
        <end position="32"/>
    </location>
</feature>
<evidence type="ECO:0000256" key="1">
    <source>
        <dbReference type="ARBA" id="ARBA00008828"/>
    </source>
</evidence>
<evidence type="ECO:0000256" key="2">
    <source>
        <dbReference type="SAM" id="MobiDB-lite"/>
    </source>
</evidence>
<dbReference type="PANTHER" id="PTHR12354:SF1">
    <property type="entry name" value="INTERFERON-RELATED DEVELOPMENTAL REGULATOR 1"/>
    <property type="match status" value="1"/>
</dbReference>
<feature type="domain" description="Interferon-related developmental regulator N-terminal" evidence="4">
    <location>
        <begin position="23"/>
        <end position="335"/>
    </location>
</feature>
<sequence length="451" mass="50050">MGKRNSQRRSATMLDSDDDGSSVSSSSTSRTDHVFVSGNEEVHFDQDALLDQALDALDEKRGSTREKALSVIVGAFSSNMQHQFVDKKFATLLHQCLASIKKGSKKASAKEIYLASHAIGLLILTVGCGDNAREIFEESVSPLDEFLTSKSDLRKIPGLLECLAIITFVGGNDHEETLRSMDILWRLIHPRLGSNVVAVKPSAPLITAVVSAWSFLLSTMCELNLNSKNWQNSISYLSSLLDKEDRPVRIAAGEALAVIFEIGVIDKFSGNSKGASDMTQEEINRQGSYAHLQGLKGKVINQVKNLSVEAGGKGSAKKDLNSQRNLFRDIMEYFENGCSPEISMKIGGDSLQTSSWSQMIQLNFLKHFLGGGFIKHMQENEFLQDVFNFTPKRRFLNNSENRMSSGEKRMFKSPNSFQNKARTQLLNKQRFLSEGRNLGHYAANMVDDEAF</sequence>
<dbReference type="AlphaFoldDB" id="A0ABD1L510"/>
<comment type="similarity">
    <text evidence="1">Belongs to the IFRD family.</text>
</comment>
<dbReference type="PANTHER" id="PTHR12354">
    <property type="entry name" value="INTERFERON-RELATED DEVELOPMENTAL REGULATOR"/>
    <property type="match status" value="1"/>
</dbReference>
<name>A0ABD1L510_9FABA</name>
<evidence type="ECO:0000313" key="6">
    <source>
        <dbReference type="Proteomes" id="UP001603857"/>
    </source>
</evidence>
<dbReference type="Pfam" id="PF05004">
    <property type="entry name" value="IFRD"/>
    <property type="match status" value="1"/>
</dbReference>
<dbReference type="InterPro" id="IPR007701">
    <property type="entry name" value="Interferon-rel_develop_reg_N"/>
</dbReference>
<evidence type="ECO:0000259" key="3">
    <source>
        <dbReference type="Pfam" id="PF04836"/>
    </source>
</evidence>
<evidence type="ECO:0000259" key="4">
    <source>
        <dbReference type="Pfam" id="PF05004"/>
    </source>
</evidence>
<comment type="caution">
    <text evidence="5">The sequence shown here is derived from an EMBL/GenBank/DDBJ whole genome shotgun (WGS) entry which is preliminary data.</text>
</comment>
<gene>
    <name evidence="5" type="ORF">Fmac_032329</name>
</gene>
<feature type="domain" description="Interferon-related developmental regulator C-terminal" evidence="3">
    <location>
        <begin position="380"/>
        <end position="430"/>
    </location>
</feature>
<proteinExistence type="inferred from homology"/>